<keyword evidence="1" id="KW-1133">Transmembrane helix</keyword>
<dbReference type="AlphaFoldDB" id="A0A6I4M2P4"/>
<keyword evidence="1" id="KW-0472">Membrane</keyword>
<evidence type="ECO:0000256" key="1">
    <source>
        <dbReference type="SAM" id="Phobius"/>
    </source>
</evidence>
<feature type="transmembrane region" description="Helical" evidence="1">
    <location>
        <begin position="71"/>
        <end position="92"/>
    </location>
</feature>
<name>A0A6I4M2P4_9SPHN</name>
<feature type="transmembrane region" description="Helical" evidence="1">
    <location>
        <begin position="104"/>
        <end position="122"/>
    </location>
</feature>
<keyword evidence="1" id="KW-0812">Transmembrane</keyword>
<protein>
    <submittedName>
        <fullName evidence="2">Uncharacterized protein</fullName>
    </submittedName>
</protein>
<feature type="transmembrane region" description="Helical" evidence="1">
    <location>
        <begin position="36"/>
        <end position="59"/>
    </location>
</feature>
<organism evidence="2 3">
    <name type="scientific">Sphingorhabdus profundilacus</name>
    <dbReference type="NCBI Taxonomy" id="2509718"/>
    <lineage>
        <taxon>Bacteria</taxon>
        <taxon>Pseudomonadati</taxon>
        <taxon>Pseudomonadota</taxon>
        <taxon>Alphaproteobacteria</taxon>
        <taxon>Sphingomonadales</taxon>
        <taxon>Sphingomonadaceae</taxon>
        <taxon>Sphingorhabdus</taxon>
    </lineage>
</organism>
<accession>A0A6I4M2P4</accession>
<evidence type="ECO:0000313" key="3">
    <source>
        <dbReference type="Proteomes" id="UP000471147"/>
    </source>
</evidence>
<sequence>MRRYTIRIMLFMASYVVILTSSLAFARSGAPHSQATLIGLALITAFPIIGMFWAIFRLLVETDDEYQRLLFAKQTLLATAITLVIVTVWQFLQVYDVVATGPQWMGVIWFGALGIAGPVVRWKA</sequence>
<reference evidence="2 3" key="1">
    <citation type="submission" date="2019-01" db="EMBL/GenBank/DDBJ databases">
        <title>Sphingorhabdus lacus sp.nov., isolated from an oligotrophic freshwater lake.</title>
        <authorList>
            <person name="Park M."/>
        </authorList>
    </citation>
    <scope>NUCLEOTIDE SEQUENCE [LARGE SCALE GENOMIC DNA]</scope>
    <source>
        <strain evidence="2 3">IMCC26285</strain>
    </source>
</reference>
<gene>
    <name evidence="2" type="ORF">EUU23_12900</name>
</gene>
<evidence type="ECO:0000313" key="2">
    <source>
        <dbReference type="EMBL" id="MVZ98593.1"/>
    </source>
</evidence>
<proteinExistence type="predicted"/>
<keyword evidence="3" id="KW-1185">Reference proteome</keyword>
<dbReference type="OrthoDB" id="119964at2"/>
<dbReference type="RefSeq" id="WP_160354482.1">
    <property type="nucleotide sequence ID" value="NZ_SDWJ01000002.1"/>
</dbReference>
<dbReference type="EMBL" id="SDWJ01000002">
    <property type="protein sequence ID" value="MVZ98593.1"/>
    <property type="molecule type" value="Genomic_DNA"/>
</dbReference>
<dbReference type="Proteomes" id="UP000471147">
    <property type="component" value="Unassembled WGS sequence"/>
</dbReference>
<comment type="caution">
    <text evidence="2">The sequence shown here is derived from an EMBL/GenBank/DDBJ whole genome shotgun (WGS) entry which is preliminary data.</text>
</comment>